<dbReference type="AlphaFoldDB" id="A0A7C4BAR1"/>
<gene>
    <name evidence="1" type="ORF">ENV17_08670</name>
</gene>
<organism evidence="1">
    <name type="scientific">Thermofilum pendens</name>
    <dbReference type="NCBI Taxonomy" id="2269"/>
    <lineage>
        <taxon>Archaea</taxon>
        <taxon>Thermoproteota</taxon>
        <taxon>Thermoprotei</taxon>
        <taxon>Thermofilales</taxon>
        <taxon>Thermofilaceae</taxon>
        <taxon>Thermofilum</taxon>
    </lineage>
</organism>
<dbReference type="EMBL" id="DTFI01000260">
    <property type="protein sequence ID" value="HGI44441.1"/>
    <property type="molecule type" value="Genomic_DNA"/>
</dbReference>
<protein>
    <submittedName>
        <fullName evidence="1">Uncharacterized protein</fullName>
    </submittedName>
</protein>
<comment type="caution">
    <text evidence="1">The sequence shown here is derived from an EMBL/GenBank/DDBJ whole genome shotgun (WGS) entry which is preliminary data.</text>
</comment>
<proteinExistence type="predicted"/>
<accession>A0A7C4BAR1</accession>
<evidence type="ECO:0000313" key="1">
    <source>
        <dbReference type="EMBL" id="HGI44441.1"/>
    </source>
</evidence>
<reference evidence="1" key="1">
    <citation type="journal article" date="2020" name="mSystems">
        <title>Genome- and Community-Level Interaction Insights into Carbon Utilization and Element Cycling Functions of Hydrothermarchaeota in Hydrothermal Sediment.</title>
        <authorList>
            <person name="Zhou Z."/>
            <person name="Liu Y."/>
            <person name="Xu W."/>
            <person name="Pan J."/>
            <person name="Luo Z.H."/>
            <person name="Li M."/>
        </authorList>
    </citation>
    <scope>NUCLEOTIDE SEQUENCE [LARGE SCALE GENOMIC DNA]</scope>
    <source>
        <strain evidence="1">SpSt-735</strain>
    </source>
</reference>
<name>A0A7C4BAR1_THEPE</name>
<sequence length="142" mass="16222">MNILTVEGNVVTLAYNPGRESVEVGDNIAILDRWDNRGVLVQVIEISVPELPGILLEIVRREAASKAPVTHEPQQLTDYKQAVESTKLARARIMMEVRRVDSKLVYERWSGYVPSRNADFRRVSPSEVVRALRERRLRVGER</sequence>